<keyword evidence="7" id="KW-1185">Reference proteome</keyword>
<gene>
    <name evidence="6" type="ORF">WG219_04095</name>
</gene>
<dbReference type="InterPro" id="IPR030678">
    <property type="entry name" value="Peptide/Ni-bd"/>
</dbReference>
<sequence length="517" mass="57187">MASVVSLAQAKSLVVCTEASPEGFDLVQYTAATTFDATAETIFDRLIGFKPGTTELQPRLATSWEISDDGLSYTFHLRPDVHFHTTSYFTPTRTFNADDVIWTFKRPMDRKAPWYDSAIRGYAYFDSMAMGELIKSVEKLDAMTVRFTLTRPDAAFLADLAMGFTSIYSAEYGDQLLAAGKTGLINSQPIGTGPFVFGRYVKDAQVRFKANPAYFGGKPKIDQLIFAISTDASVRLQKLRAGECQVALLPKAEDIPKLREDSNLAVEEIDALMTNYLTINTEHPPLDDARVRKAINLAIDRKALLNAMSGGGQLTPAVNPYPSSMLGYDETAKPIQRDLEEAKRLLKEAGVNDLKIDLFMRNGSSTSVPNPGLIAQMIQADLAQANISLNIRMLEWGELLRRAKNGEHDLALLGWMSDNGDPDNFLGPNLSCAAAKSGENQARWCNQEFESLIQKAKLVTDPATRADLYKQALQVFQRELPWVALSHPRMYVVLNKKVSGYVISPLGNSNFSTVELK</sequence>
<dbReference type="SUPFAM" id="SSF53850">
    <property type="entry name" value="Periplasmic binding protein-like II"/>
    <property type="match status" value="1"/>
</dbReference>
<keyword evidence="4" id="KW-0653">Protein transport</keyword>
<evidence type="ECO:0000256" key="3">
    <source>
        <dbReference type="ARBA" id="ARBA00022856"/>
    </source>
</evidence>
<protein>
    <submittedName>
        <fullName evidence="6">ABC transporter substrate-binding protein</fullName>
    </submittedName>
</protein>
<dbReference type="Proteomes" id="UP001476583">
    <property type="component" value="Chromosome"/>
</dbReference>
<evidence type="ECO:0000256" key="1">
    <source>
        <dbReference type="ARBA" id="ARBA00005695"/>
    </source>
</evidence>
<keyword evidence="4" id="KW-0813">Transport</keyword>
<name>A0ABZ2RI20_ECTME</name>
<keyword evidence="2" id="KW-0732">Signal</keyword>
<dbReference type="InterPro" id="IPR039424">
    <property type="entry name" value="SBP_5"/>
</dbReference>
<proteinExistence type="inferred from homology"/>
<dbReference type="InterPro" id="IPR000914">
    <property type="entry name" value="SBP_5_dom"/>
</dbReference>
<reference evidence="6 7" key="1">
    <citation type="submission" date="2024-03" db="EMBL/GenBank/DDBJ databases">
        <title>Complete genome of BD2.</title>
        <authorList>
            <person name="Cao G."/>
        </authorList>
    </citation>
    <scope>NUCLEOTIDE SEQUENCE [LARGE SCALE GENOMIC DNA]</scope>
    <source>
        <strain evidence="6 7">BD2</strain>
    </source>
</reference>
<dbReference type="PIRSF" id="PIRSF002741">
    <property type="entry name" value="MppA"/>
    <property type="match status" value="1"/>
</dbReference>
<dbReference type="Gene3D" id="3.10.105.10">
    <property type="entry name" value="Dipeptide-binding Protein, Domain 3"/>
    <property type="match status" value="1"/>
</dbReference>
<dbReference type="EMBL" id="CP148074">
    <property type="protein sequence ID" value="WXL26670.1"/>
    <property type="molecule type" value="Genomic_DNA"/>
</dbReference>
<evidence type="ECO:0000313" key="6">
    <source>
        <dbReference type="EMBL" id="WXL26670.1"/>
    </source>
</evidence>
<dbReference type="PANTHER" id="PTHR30290">
    <property type="entry name" value="PERIPLASMIC BINDING COMPONENT OF ABC TRANSPORTER"/>
    <property type="match status" value="1"/>
</dbReference>
<evidence type="ECO:0000256" key="4">
    <source>
        <dbReference type="ARBA" id="ARBA00022927"/>
    </source>
</evidence>
<accession>A0ABZ2RI20</accession>
<evidence type="ECO:0000256" key="2">
    <source>
        <dbReference type="ARBA" id="ARBA00022729"/>
    </source>
</evidence>
<dbReference type="Gene3D" id="3.90.76.10">
    <property type="entry name" value="Dipeptide-binding Protein, Domain 1"/>
    <property type="match status" value="1"/>
</dbReference>
<comment type="similarity">
    <text evidence="1">Belongs to the bacterial solute-binding protein 5 family.</text>
</comment>
<evidence type="ECO:0000259" key="5">
    <source>
        <dbReference type="Pfam" id="PF00496"/>
    </source>
</evidence>
<evidence type="ECO:0000313" key="7">
    <source>
        <dbReference type="Proteomes" id="UP001476583"/>
    </source>
</evidence>
<feature type="domain" description="Solute-binding protein family 5" evidence="5">
    <location>
        <begin position="55"/>
        <end position="435"/>
    </location>
</feature>
<dbReference type="PANTHER" id="PTHR30290:SF38">
    <property type="entry name" value="D,D-DIPEPTIDE-BINDING PERIPLASMIC PROTEIN DDPA-RELATED"/>
    <property type="match status" value="1"/>
</dbReference>
<dbReference type="Gene3D" id="3.40.190.10">
    <property type="entry name" value="Periplasmic binding protein-like II"/>
    <property type="match status" value="1"/>
</dbReference>
<dbReference type="CDD" id="cd08493">
    <property type="entry name" value="PBP2_DppA_like"/>
    <property type="match status" value="1"/>
</dbReference>
<organism evidence="6 7">
    <name type="scientific">Ectopseudomonas mendocina</name>
    <name type="common">Pseudomonas mendocina</name>
    <dbReference type="NCBI Taxonomy" id="300"/>
    <lineage>
        <taxon>Bacteria</taxon>
        <taxon>Pseudomonadati</taxon>
        <taxon>Pseudomonadota</taxon>
        <taxon>Gammaproteobacteria</taxon>
        <taxon>Pseudomonadales</taxon>
        <taxon>Pseudomonadaceae</taxon>
        <taxon>Ectopseudomonas</taxon>
    </lineage>
</organism>
<dbReference type="Pfam" id="PF00496">
    <property type="entry name" value="SBP_bac_5"/>
    <property type="match status" value="1"/>
</dbReference>
<keyword evidence="3" id="KW-0571">Peptide transport</keyword>